<evidence type="ECO:0000256" key="1">
    <source>
        <dbReference type="ARBA" id="ARBA00009437"/>
    </source>
</evidence>
<dbReference type="InterPro" id="IPR036388">
    <property type="entry name" value="WH-like_DNA-bd_sf"/>
</dbReference>
<evidence type="ECO:0000313" key="7">
    <source>
        <dbReference type="Proteomes" id="UP000279760"/>
    </source>
</evidence>
<dbReference type="Gene3D" id="3.40.190.290">
    <property type="match status" value="1"/>
</dbReference>
<feature type="domain" description="HTH lysR-type" evidence="5">
    <location>
        <begin position="2"/>
        <end position="59"/>
    </location>
</feature>
<evidence type="ECO:0000313" key="6">
    <source>
        <dbReference type="EMBL" id="AYV24142.1"/>
    </source>
</evidence>
<dbReference type="CDD" id="cd05466">
    <property type="entry name" value="PBP2_LTTR_substrate"/>
    <property type="match status" value="1"/>
</dbReference>
<evidence type="ECO:0000256" key="4">
    <source>
        <dbReference type="ARBA" id="ARBA00023163"/>
    </source>
</evidence>
<protein>
    <submittedName>
        <fullName evidence="6">LysR family transcriptional regulator</fullName>
    </submittedName>
</protein>
<keyword evidence="2" id="KW-0805">Transcription regulation</keyword>
<dbReference type="SUPFAM" id="SSF53850">
    <property type="entry name" value="Periplasmic binding protein-like II"/>
    <property type="match status" value="1"/>
</dbReference>
<comment type="similarity">
    <text evidence="1">Belongs to the LysR transcriptional regulatory family.</text>
</comment>
<dbReference type="RefSeq" id="WP_124941796.1">
    <property type="nucleotide sequence ID" value="NZ_CP033578.1"/>
</dbReference>
<gene>
    <name evidence="6" type="ORF">ECB94_23020</name>
</gene>
<dbReference type="AlphaFoldDB" id="A0A3G4VKK5"/>
<dbReference type="InterPro" id="IPR000847">
    <property type="entry name" value="LysR_HTH_N"/>
</dbReference>
<name>A0A3G4VKK5_9VIBR</name>
<dbReference type="FunFam" id="1.10.10.10:FF:000001">
    <property type="entry name" value="LysR family transcriptional regulator"/>
    <property type="match status" value="1"/>
</dbReference>
<evidence type="ECO:0000256" key="2">
    <source>
        <dbReference type="ARBA" id="ARBA00023015"/>
    </source>
</evidence>
<dbReference type="PANTHER" id="PTHR30126:SF91">
    <property type="entry name" value="LYSR FAMILY TRANSCRIPTIONAL REGULATOR"/>
    <property type="match status" value="1"/>
</dbReference>
<evidence type="ECO:0000259" key="5">
    <source>
        <dbReference type="PROSITE" id="PS50931"/>
    </source>
</evidence>
<dbReference type="Proteomes" id="UP000279760">
    <property type="component" value="Chromosome 2"/>
</dbReference>
<organism evidence="6 7">
    <name type="scientific">Vibrio mediterranei</name>
    <dbReference type="NCBI Taxonomy" id="689"/>
    <lineage>
        <taxon>Bacteria</taxon>
        <taxon>Pseudomonadati</taxon>
        <taxon>Pseudomonadota</taxon>
        <taxon>Gammaproteobacteria</taxon>
        <taxon>Vibrionales</taxon>
        <taxon>Vibrionaceae</taxon>
        <taxon>Vibrio</taxon>
    </lineage>
</organism>
<sequence>MLSTEQLFIFKTAAEQGSFSAAARLLNKTPAAISISISNLEIQLGIDLFDRSTKYPRLTSAGERLYQQCTLLVRHIERIENAATSYAQQVEDKVTIGIDRLIPSCMIESGLQKLASDFPNTAIHIVRDTNANLQSRIELHELDLVLQCATAAEPKSLEFFDIALMEMCCVCAPDSDLADTAIVDNEALLTRRQICCESMIENPSLSLQGRLSPEIWVMTDQEDVLNMVEQGLGWAFVPKVLAKQRQEVGSLLIINPEFSCTEILCRIDLWCAPSKNQGRVVKQLVGQIKQIANF</sequence>
<proteinExistence type="inferred from homology"/>
<dbReference type="Pfam" id="PF00126">
    <property type="entry name" value="HTH_1"/>
    <property type="match status" value="1"/>
</dbReference>
<dbReference type="SUPFAM" id="SSF46785">
    <property type="entry name" value="Winged helix' DNA-binding domain"/>
    <property type="match status" value="1"/>
</dbReference>
<reference evidence="6 7" key="1">
    <citation type="submission" date="2018-11" db="EMBL/GenBank/DDBJ databases">
        <title>Complete Genome Sequence of Vbrio mediterranei 117-T6: a Potential Pathogen Bacteria Isolated from the Conchocelis of Pyropia.</title>
        <authorList>
            <person name="Liu Q."/>
        </authorList>
    </citation>
    <scope>NUCLEOTIDE SEQUENCE [LARGE SCALE GENOMIC DNA]</scope>
    <source>
        <strain evidence="6 7">117-T6</strain>
    </source>
</reference>
<accession>A0A3G4VKK5</accession>
<dbReference type="InterPro" id="IPR005119">
    <property type="entry name" value="LysR_subst-bd"/>
</dbReference>
<dbReference type="PANTHER" id="PTHR30126">
    <property type="entry name" value="HTH-TYPE TRANSCRIPTIONAL REGULATOR"/>
    <property type="match status" value="1"/>
</dbReference>
<evidence type="ECO:0000256" key="3">
    <source>
        <dbReference type="ARBA" id="ARBA00023125"/>
    </source>
</evidence>
<dbReference type="GO" id="GO:0000976">
    <property type="term" value="F:transcription cis-regulatory region binding"/>
    <property type="evidence" value="ECO:0007669"/>
    <property type="project" value="TreeGrafter"/>
</dbReference>
<keyword evidence="3" id="KW-0238">DNA-binding</keyword>
<dbReference type="Pfam" id="PF03466">
    <property type="entry name" value="LysR_substrate"/>
    <property type="match status" value="1"/>
</dbReference>
<dbReference type="PROSITE" id="PS50931">
    <property type="entry name" value="HTH_LYSR"/>
    <property type="match status" value="1"/>
</dbReference>
<dbReference type="EMBL" id="CP033578">
    <property type="protein sequence ID" value="AYV24142.1"/>
    <property type="molecule type" value="Genomic_DNA"/>
</dbReference>
<dbReference type="InterPro" id="IPR036390">
    <property type="entry name" value="WH_DNA-bd_sf"/>
</dbReference>
<keyword evidence="4" id="KW-0804">Transcription</keyword>
<dbReference type="GO" id="GO:0003700">
    <property type="term" value="F:DNA-binding transcription factor activity"/>
    <property type="evidence" value="ECO:0007669"/>
    <property type="project" value="InterPro"/>
</dbReference>
<dbReference type="Gene3D" id="1.10.10.10">
    <property type="entry name" value="Winged helix-like DNA-binding domain superfamily/Winged helix DNA-binding domain"/>
    <property type="match status" value="1"/>
</dbReference>